<protein>
    <submittedName>
        <fullName evidence="2">Uncharacterized protein</fullName>
    </submittedName>
</protein>
<reference evidence="2 3" key="1">
    <citation type="journal article" date="2020" name="Nature">
        <title>Six reference-quality genomes reveal evolution of bat adaptations.</title>
        <authorList>
            <person name="Jebb D."/>
            <person name="Huang Z."/>
            <person name="Pippel M."/>
            <person name="Hughes G.M."/>
            <person name="Lavrichenko K."/>
            <person name="Devanna P."/>
            <person name="Winkler S."/>
            <person name="Jermiin L.S."/>
            <person name="Skirmuntt E.C."/>
            <person name="Katzourakis A."/>
            <person name="Burkitt-Gray L."/>
            <person name="Ray D.A."/>
            <person name="Sullivan K.A.M."/>
            <person name="Roscito J.G."/>
            <person name="Kirilenko B.M."/>
            <person name="Davalos L.M."/>
            <person name="Corthals A.P."/>
            <person name="Power M.L."/>
            <person name="Jones G."/>
            <person name="Ransome R.D."/>
            <person name="Dechmann D.K.N."/>
            <person name="Locatelli A.G."/>
            <person name="Puechmaille S.J."/>
            <person name="Fedrigo O."/>
            <person name="Jarvis E.D."/>
            <person name="Hiller M."/>
            <person name="Vernes S.C."/>
            <person name="Myers E.W."/>
            <person name="Teeling E.C."/>
        </authorList>
    </citation>
    <scope>NUCLEOTIDE SEQUENCE [LARGE SCALE GENOMIC DNA]</scope>
    <source>
        <strain evidence="2">Bat1K_MPI-CBG_1</strain>
    </source>
</reference>
<proteinExistence type="predicted"/>
<evidence type="ECO:0000313" key="2">
    <source>
        <dbReference type="EMBL" id="KAF6094688.1"/>
    </source>
</evidence>
<accession>A0A833ZKQ4</accession>
<comment type="caution">
    <text evidence="2">The sequence shown here is derived from an EMBL/GenBank/DDBJ whole genome shotgun (WGS) entry which is preliminary data.</text>
</comment>
<organism evidence="2 3">
    <name type="scientific">Phyllostomus discolor</name>
    <name type="common">pale spear-nosed bat</name>
    <dbReference type="NCBI Taxonomy" id="89673"/>
    <lineage>
        <taxon>Eukaryota</taxon>
        <taxon>Metazoa</taxon>
        <taxon>Chordata</taxon>
        <taxon>Craniata</taxon>
        <taxon>Vertebrata</taxon>
        <taxon>Euteleostomi</taxon>
        <taxon>Mammalia</taxon>
        <taxon>Eutheria</taxon>
        <taxon>Laurasiatheria</taxon>
        <taxon>Chiroptera</taxon>
        <taxon>Yangochiroptera</taxon>
        <taxon>Phyllostomidae</taxon>
        <taxon>Phyllostominae</taxon>
        <taxon>Phyllostomus</taxon>
    </lineage>
</organism>
<dbReference type="AlphaFoldDB" id="A0A833ZKQ4"/>
<sequence>MLTQWCLPPPLTSTVKSSLFTHVHSSPLSLAARLHQCHANHSRYVNNGWTISEQTSQVLSVKREYTFTGRGTRQVLGTFVTRLSVLQKEDCRQVLSQGTSVKHPPLSQPASRASAHTDWQRCQRRQVSGSASSLHFPGDTFIKGIKALEALGEREDLRCCHSRWHTRGKVGGLLTPRGPEVPSQVILEMYTF</sequence>
<dbReference type="Proteomes" id="UP000664940">
    <property type="component" value="Unassembled WGS sequence"/>
</dbReference>
<name>A0A833ZKQ4_9CHIR</name>
<dbReference type="EMBL" id="JABVXQ010000008">
    <property type="protein sequence ID" value="KAF6094688.1"/>
    <property type="molecule type" value="Genomic_DNA"/>
</dbReference>
<feature type="region of interest" description="Disordered" evidence="1">
    <location>
        <begin position="96"/>
        <end position="117"/>
    </location>
</feature>
<gene>
    <name evidence="2" type="ORF">HJG60_011798</name>
</gene>
<evidence type="ECO:0000256" key="1">
    <source>
        <dbReference type="SAM" id="MobiDB-lite"/>
    </source>
</evidence>
<evidence type="ECO:0000313" key="3">
    <source>
        <dbReference type="Proteomes" id="UP000664940"/>
    </source>
</evidence>